<dbReference type="InParanoid" id="A0A517SH15"/>
<proteinExistence type="inferred from homology"/>
<evidence type="ECO:0000256" key="1">
    <source>
        <dbReference type="ARBA" id="ARBA00006046"/>
    </source>
</evidence>
<evidence type="ECO:0000259" key="3">
    <source>
        <dbReference type="Pfam" id="PF01593"/>
    </source>
</evidence>
<dbReference type="InterPro" id="IPR036188">
    <property type="entry name" value="FAD/NAD-bd_sf"/>
</dbReference>
<dbReference type="Proteomes" id="UP000315700">
    <property type="component" value="Chromosome"/>
</dbReference>
<keyword evidence="2" id="KW-0560">Oxidoreductase</keyword>
<sequence>MSGLAAGIRLAYYEKPVCILERHTTIGGLNSFYRLRGRNYDVGLHAVTNYAPPGSRTGPLAKLLKQLRLRWDDFALSPQLGSSIRFPGRTLRFTNEFAFFVDQVRSVFPGQIDGFTRLVDTINAFNELDLDQEPISARKVLSEHLTDPVLVDMLFCPLMFYGSAIPRDMDFSQFVIMFKSIFQQGFARPFDGVRRILKTLVRQFKELGGELKLRHGVSSIHMQNGRAAGVVLDDGTIIEAENVLSSAGVAETQAMCQQKPPVANPAAGELSFNETIYVLDRQPKELGHDDTIIFYNDAERFEYASPTEPCDTRSGIICSPNNFHYEGGEQLDDGIVRITALANPGYWFNAPQEQYENAKRDWADRVADVAVKYMPEFRPHVIETDAFTPRTVKKYTGHLNGAVYGAPVKVLTGRTETPNLYLCGTDQGFLGIIGSMLSGITMANNHLLRE</sequence>
<accession>A0A517SH15</accession>
<dbReference type="PANTHER" id="PTHR43734:SF7">
    <property type="entry name" value="4,4'-DIAPONEUROSPORENE OXYGENASE"/>
    <property type="match status" value="1"/>
</dbReference>
<comment type="similarity">
    <text evidence="1">Belongs to the carotenoid/retinoid oxidoreductase family.</text>
</comment>
<feature type="domain" description="Amine oxidase" evidence="3">
    <location>
        <begin position="1"/>
        <end position="443"/>
    </location>
</feature>
<dbReference type="SUPFAM" id="SSF51905">
    <property type="entry name" value="FAD/NAD(P)-binding domain"/>
    <property type="match status" value="1"/>
</dbReference>
<name>A0A517SH15_9PLAN</name>
<dbReference type="InterPro" id="IPR002937">
    <property type="entry name" value="Amino_oxidase"/>
</dbReference>
<dbReference type="KEGG" id="ccos:Pan44_34560"/>
<keyword evidence="5" id="KW-1185">Reference proteome</keyword>
<evidence type="ECO:0000313" key="4">
    <source>
        <dbReference type="EMBL" id="QDT55413.1"/>
    </source>
</evidence>
<gene>
    <name evidence="4" type="ORF">Pan44_34560</name>
</gene>
<dbReference type="PANTHER" id="PTHR43734">
    <property type="entry name" value="PHYTOENE DESATURASE"/>
    <property type="match status" value="1"/>
</dbReference>
<organism evidence="4 5">
    <name type="scientific">Caulifigura coniformis</name>
    <dbReference type="NCBI Taxonomy" id="2527983"/>
    <lineage>
        <taxon>Bacteria</taxon>
        <taxon>Pseudomonadati</taxon>
        <taxon>Planctomycetota</taxon>
        <taxon>Planctomycetia</taxon>
        <taxon>Planctomycetales</taxon>
        <taxon>Planctomycetaceae</taxon>
        <taxon>Caulifigura</taxon>
    </lineage>
</organism>
<dbReference type="Gene3D" id="3.90.660.50">
    <property type="match status" value="1"/>
</dbReference>
<evidence type="ECO:0000313" key="5">
    <source>
        <dbReference type="Proteomes" id="UP000315700"/>
    </source>
</evidence>
<dbReference type="EMBL" id="CP036271">
    <property type="protein sequence ID" value="QDT55413.1"/>
    <property type="molecule type" value="Genomic_DNA"/>
</dbReference>
<protein>
    <recommendedName>
        <fullName evidence="3">Amine oxidase domain-containing protein</fullName>
    </recommendedName>
</protein>
<dbReference type="AlphaFoldDB" id="A0A517SH15"/>
<dbReference type="Pfam" id="PF01593">
    <property type="entry name" value="Amino_oxidase"/>
    <property type="match status" value="1"/>
</dbReference>
<dbReference type="Gene3D" id="3.50.50.60">
    <property type="entry name" value="FAD/NAD(P)-binding domain"/>
    <property type="match status" value="1"/>
</dbReference>
<reference evidence="4 5" key="1">
    <citation type="submission" date="2019-02" db="EMBL/GenBank/DDBJ databases">
        <title>Deep-cultivation of Planctomycetes and their phenomic and genomic characterization uncovers novel biology.</title>
        <authorList>
            <person name="Wiegand S."/>
            <person name="Jogler M."/>
            <person name="Boedeker C."/>
            <person name="Pinto D."/>
            <person name="Vollmers J."/>
            <person name="Rivas-Marin E."/>
            <person name="Kohn T."/>
            <person name="Peeters S.H."/>
            <person name="Heuer A."/>
            <person name="Rast P."/>
            <person name="Oberbeckmann S."/>
            <person name="Bunk B."/>
            <person name="Jeske O."/>
            <person name="Meyerdierks A."/>
            <person name="Storesund J.E."/>
            <person name="Kallscheuer N."/>
            <person name="Luecker S."/>
            <person name="Lage O.M."/>
            <person name="Pohl T."/>
            <person name="Merkel B.J."/>
            <person name="Hornburger P."/>
            <person name="Mueller R.-W."/>
            <person name="Bruemmer F."/>
            <person name="Labrenz M."/>
            <person name="Spormann A.M."/>
            <person name="Op den Camp H."/>
            <person name="Overmann J."/>
            <person name="Amann R."/>
            <person name="Jetten M.S.M."/>
            <person name="Mascher T."/>
            <person name="Medema M.H."/>
            <person name="Devos D.P."/>
            <person name="Kaster A.-K."/>
            <person name="Ovreas L."/>
            <person name="Rohde M."/>
            <person name="Galperin M.Y."/>
            <person name="Jogler C."/>
        </authorList>
    </citation>
    <scope>NUCLEOTIDE SEQUENCE [LARGE SCALE GENOMIC DNA]</scope>
    <source>
        <strain evidence="4 5">Pan44</strain>
    </source>
</reference>
<dbReference type="GO" id="GO:0016491">
    <property type="term" value="F:oxidoreductase activity"/>
    <property type="evidence" value="ECO:0007669"/>
    <property type="project" value="UniProtKB-KW"/>
</dbReference>
<evidence type="ECO:0000256" key="2">
    <source>
        <dbReference type="ARBA" id="ARBA00023002"/>
    </source>
</evidence>